<feature type="domain" description="Reverse transcriptase zinc-binding" evidence="2">
    <location>
        <begin position="40"/>
        <end position="107"/>
    </location>
</feature>
<dbReference type="InterPro" id="IPR012337">
    <property type="entry name" value="RNaseH-like_sf"/>
</dbReference>
<accession>A0AAV5FZA6</accession>
<dbReference type="AlphaFoldDB" id="A0AAV5FZA6"/>
<dbReference type="GO" id="GO:0004523">
    <property type="term" value="F:RNA-DNA hybrid ribonuclease activity"/>
    <property type="evidence" value="ECO:0007669"/>
    <property type="project" value="InterPro"/>
</dbReference>
<evidence type="ECO:0000313" key="4">
    <source>
        <dbReference type="Proteomes" id="UP001054889"/>
    </source>
</evidence>
<dbReference type="InterPro" id="IPR026960">
    <property type="entry name" value="RVT-Znf"/>
</dbReference>
<dbReference type="Gene3D" id="3.30.420.10">
    <property type="entry name" value="Ribonuclease H-like superfamily/Ribonuclease H"/>
    <property type="match status" value="1"/>
</dbReference>
<evidence type="ECO:0000259" key="1">
    <source>
        <dbReference type="Pfam" id="PF13456"/>
    </source>
</evidence>
<dbReference type="Pfam" id="PF13456">
    <property type="entry name" value="RVT_3"/>
    <property type="match status" value="1"/>
</dbReference>
<evidence type="ECO:0000259" key="2">
    <source>
        <dbReference type="Pfam" id="PF13966"/>
    </source>
</evidence>
<dbReference type="PANTHER" id="PTHR47723">
    <property type="entry name" value="OS05G0353850 PROTEIN"/>
    <property type="match status" value="1"/>
</dbReference>
<feature type="domain" description="RNase H type-1" evidence="1">
    <location>
        <begin position="231"/>
        <end position="351"/>
    </location>
</feature>
<name>A0AAV5FZA6_ELECO</name>
<evidence type="ECO:0000313" key="3">
    <source>
        <dbReference type="EMBL" id="GJN40248.1"/>
    </source>
</evidence>
<gene>
    <name evidence="3" type="primary">gb29435</name>
    <name evidence="3" type="ORF">PR202_gb29435</name>
</gene>
<sequence>MIAWNFERNGVFSVRSAYRLGMRLYHDLGLEGSSLSPEGERKVWGKFWKLRVPSKVKIFGWKIVHNGLPTRANKHYRHLDQQQECQLCGDSVEDGFHAVLRCPHAAALRQAMHGEWALSAEEDLINTGLDWLLMLVDRYSGEIMANLLMILWRFWSVRNGVLQAGDTISIAGSAEFLKRYMSALLQVRQCDDGLQKKGKACLFQAGKVEGRSRPPEDKRWVPPRNQMLKINVDGAFNEQTWEAAVGVIIRDTHGAPYLAAWRILYHCRDAEEAEIRACLEGIKLASRWFEGNFVLESDCSMAVQMINTGRGERSRCAPLIREIQEEGHHLHHLEVTKIGREQNKVEHELAQIASVLRERLGEMSVS</sequence>
<dbReference type="EMBL" id="BQKI01000108">
    <property type="protein sequence ID" value="GJN40248.1"/>
    <property type="molecule type" value="Genomic_DNA"/>
</dbReference>
<comment type="caution">
    <text evidence="3">The sequence shown here is derived from an EMBL/GenBank/DDBJ whole genome shotgun (WGS) entry which is preliminary data.</text>
</comment>
<keyword evidence="4" id="KW-1185">Reference proteome</keyword>
<dbReference type="Proteomes" id="UP001054889">
    <property type="component" value="Unassembled WGS sequence"/>
</dbReference>
<organism evidence="3 4">
    <name type="scientific">Eleusine coracana subsp. coracana</name>
    <dbReference type="NCBI Taxonomy" id="191504"/>
    <lineage>
        <taxon>Eukaryota</taxon>
        <taxon>Viridiplantae</taxon>
        <taxon>Streptophyta</taxon>
        <taxon>Embryophyta</taxon>
        <taxon>Tracheophyta</taxon>
        <taxon>Spermatophyta</taxon>
        <taxon>Magnoliopsida</taxon>
        <taxon>Liliopsida</taxon>
        <taxon>Poales</taxon>
        <taxon>Poaceae</taxon>
        <taxon>PACMAD clade</taxon>
        <taxon>Chloridoideae</taxon>
        <taxon>Cynodonteae</taxon>
        <taxon>Eleusininae</taxon>
        <taxon>Eleusine</taxon>
    </lineage>
</organism>
<reference evidence="3" key="2">
    <citation type="submission" date="2021-12" db="EMBL/GenBank/DDBJ databases">
        <title>Resequencing data analysis of finger millet.</title>
        <authorList>
            <person name="Hatakeyama M."/>
            <person name="Aluri S."/>
            <person name="Balachadran M.T."/>
            <person name="Sivarajan S.R."/>
            <person name="Poveda L."/>
            <person name="Shimizu-Inatsugi R."/>
            <person name="Schlapbach R."/>
            <person name="Sreeman S.M."/>
            <person name="Shimizu K.K."/>
        </authorList>
    </citation>
    <scope>NUCLEOTIDE SEQUENCE</scope>
</reference>
<dbReference type="InterPro" id="IPR044730">
    <property type="entry name" value="RNase_H-like_dom_plant"/>
</dbReference>
<dbReference type="InterPro" id="IPR036397">
    <property type="entry name" value="RNaseH_sf"/>
</dbReference>
<proteinExistence type="predicted"/>
<reference evidence="3" key="1">
    <citation type="journal article" date="2018" name="DNA Res.">
        <title>Multiple hybrid de novo genome assembly of finger millet, an orphan allotetraploid crop.</title>
        <authorList>
            <person name="Hatakeyama M."/>
            <person name="Aluri S."/>
            <person name="Balachadran M.T."/>
            <person name="Sivarajan S.R."/>
            <person name="Patrignani A."/>
            <person name="Gruter S."/>
            <person name="Poveda L."/>
            <person name="Shimizu-Inatsugi R."/>
            <person name="Baeten J."/>
            <person name="Francoijs K.J."/>
            <person name="Nataraja K.N."/>
            <person name="Reddy Y.A.N."/>
            <person name="Phadnis S."/>
            <person name="Ravikumar R.L."/>
            <person name="Schlapbach R."/>
            <person name="Sreeman S.M."/>
            <person name="Shimizu K.K."/>
        </authorList>
    </citation>
    <scope>NUCLEOTIDE SEQUENCE</scope>
</reference>
<dbReference type="GO" id="GO:0003676">
    <property type="term" value="F:nucleic acid binding"/>
    <property type="evidence" value="ECO:0007669"/>
    <property type="project" value="InterPro"/>
</dbReference>
<dbReference type="InterPro" id="IPR053151">
    <property type="entry name" value="RNase_H-like"/>
</dbReference>
<dbReference type="CDD" id="cd06222">
    <property type="entry name" value="RNase_H_like"/>
    <property type="match status" value="1"/>
</dbReference>
<dbReference type="Pfam" id="PF13966">
    <property type="entry name" value="zf-RVT"/>
    <property type="match status" value="1"/>
</dbReference>
<dbReference type="PANTHER" id="PTHR47723:SF24">
    <property type="entry name" value="RNASE H TYPE-1 DOMAIN-CONTAINING PROTEIN"/>
    <property type="match status" value="1"/>
</dbReference>
<dbReference type="InterPro" id="IPR002156">
    <property type="entry name" value="RNaseH_domain"/>
</dbReference>
<dbReference type="SUPFAM" id="SSF53098">
    <property type="entry name" value="Ribonuclease H-like"/>
    <property type="match status" value="1"/>
</dbReference>
<protein>
    <submittedName>
        <fullName evidence="3">Uncharacterized protein</fullName>
    </submittedName>
</protein>